<feature type="domain" description="4Fe-4S ferredoxin-type" evidence="5">
    <location>
        <begin position="82"/>
        <end position="111"/>
    </location>
</feature>
<dbReference type="PATRIC" id="fig|1193502.14.peg.1313"/>
<dbReference type="SUPFAM" id="SSF54862">
    <property type="entry name" value="4Fe-4S ferredoxins"/>
    <property type="match status" value="1"/>
</dbReference>
<dbReference type="AlphaFoldDB" id="A0A1D7TJ99"/>
<dbReference type="InterPro" id="IPR017896">
    <property type="entry name" value="4Fe4S_Fe-S-bd"/>
</dbReference>
<gene>
    <name evidence="6" type="ORF">SHALO_1293</name>
</gene>
<accession>A0A1D7TJ99</accession>
<keyword evidence="3" id="KW-0408">Iron</keyword>
<dbReference type="Gene3D" id="3.30.70.20">
    <property type="match status" value="2"/>
</dbReference>
<dbReference type="STRING" id="1193502.SHALO_1293"/>
<dbReference type="PANTHER" id="PTHR42859">
    <property type="entry name" value="OXIDOREDUCTASE"/>
    <property type="match status" value="1"/>
</dbReference>
<dbReference type="PROSITE" id="PS00198">
    <property type="entry name" value="4FE4S_FER_1"/>
    <property type="match status" value="1"/>
</dbReference>
<dbReference type="CDD" id="cd10554">
    <property type="entry name" value="HycB_like"/>
    <property type="match status" value="1"/>
</dbReference>
<evidence type="ECO:0000256" key="3">
    <source>
        <dbReference type="ARBA" id="ARBA00023004"/>
    </source>
</evidence>
<keyword evidence="1" id="KW-0004">4Fe-4S</keyword>
<dbReference type="PANTHER" id="PTHR42859:SF16">
    <property type="entry name" value="FORMATE HYDROGENLYASE SUBUNIT 2-RELATED"/>
    <property type="match status" value="1"/>
</dbReference>
<organism evidence="6 7">
    <name type="scientific">Sulfurospirillum halorespirans DSM 13726</name>
    <dbReference type="NCBI Taxonomy" id="1193502"/>
    <lineage>
        <taxon>Bacteria</taxon>
        <taxon>Pseudomonadati</taxon>
        <taxon>Campylobacterota</taxon>
        <taxon>Epsilonproteobacteria</taxon>
        <taxon>Campylobacterales</taxon>
        <taxon>Sulfurospirillaceae</taxon>
        <taxon>Sulfurospirillum</taxon>
    </lineage>
</organism>
<evidence type="ECO:0000313" key="7">
    <source>
        <dbReference type="Proteomes" id="UP000094609"/>
    </source>
</evidence>
<evidence type="ECO:0000256" key="2">
    <source>
        <dbReference type="ARBA" id="ARBA00022723"/>
    </source>
</evidence>
<dbReference type="Proteomes" id="UP000094609">
    <property type="component" value="Chromosome"/>
</dbReference>
<dbReference type="PROSITE" id="PS51379">
    <property type="entry name" value="4FE4S_FER_2"/>
    <property type="match status" value="2"/>
</dbReference>
<evidence type="ECO:0000256" key="4">
    <source>
        <dbReference type="ARBA" id="ARBA00023014"/>
    </source>
</evidence>
<evidence type="ECO:0000259" key="5">
    <source>
        <dbReference type="PROSITE" id="PS51379"/>
    </source>
</evidence>
<sequence length="157" mass="17214">MRHRFILADSTKCVGCLSCELACAASYQGIAFEEAYTTKVPLISRNRVVKVETKTAPLQCMHCEDAPCAIICPHGVIERMDGFIKLHEEACVGCGCCSLVCPYGAIIMIQKEDRRVAVKCNLCFSHPQGPSCVRVCTTDAIRLVDYDTFETLMAAKG</sequence>
<dbReference type="RefSeq" id="WP_069477885.1">
    <property type="nucleotide sequence ID" value="NZ_CP017111.1"/>
</dbReference>
<dbReference type="GO" id="GO:0046872">
    <property type="term" value="F:metal ion binding"/>
    <property type="evidence" value="ECO:0007669"/>
    <property type="project" value="UniProtKB-KW"/>
</dbReference>
<dbReference type="InterPro" id="IPR017900">
    <property type="entry name" value="4Fe4S_Fe_S_CS"/>
</dbReference>
<dbReference type="Pfam" id="PF13247">
    <property type="entry name" value="Fer4_11"/>
    <property type="match status" value="1"/>
</dbReference>
<keyword evidence="7" id="KW-1185">Reference proteome</keyword>
<evidence type="ECO:0000256" key="1">
    <source>
        <dbReference type="ARBA" id="ARBA00022485"/>
    </source>
</evidence>
<dbReference type="KEGG" id="shal:SHALO_1293"/>
<protein>
    <submittedName>
        <fullName evidence="6">Soluble, cytoplasmic ECH-like hydrogenase, 4Fe-4S cluster ferredoxin subunit CooF-like</fullName>
    </submittedName>
</protein>
<evidence type="ECO:0000313" key="6">
    <source>
        <dbReference type="EMBL" id="AOO65071.1"/>
    </source>
</evidence>
<dbReference type="EMBL" id="CP017111">
    <property type="protein sequence ID" value="AOO65071.1"/>
    <property type="molecule type" value="Genomic_DNA"/>
</dbReference>
<keyword evidence="4" id="KW-0411">Iron-sulfur</keyword>
<dbReference type="InterPro" id="IPR050294">
    <property type="entry name" value="RnfB_subfamily"/>
</dbReference>
<dbReference type="GO" id="GO:0051539">
    <property type="term" value="F:4 iron, 4 sulfur cluster binding"/>
    <property type="evidence" value="ECO:0007669"/>
    <property type="project" value="UniProtKB-KW"/>
</dbReference>
<keyword evidence="2" id="KW-0479">Metal-binding</keyword>
<reference evidence="7" key="1">
    <citation type="submission" date="2016-08" db="EMBL/GenBank/DDBJ databases">
        <title>Complete genome sequence of the organohalide-respiring Epsilonproteobacterium Sulfurospirillum halorespirans.</title>
        <authorList>
            <person name="Goris T."/>
            <person name="Zimmermann J."/>
            <person name="Schenz B."/>
            <person name="Lemos M."/>
            <person name="Hackermueller J."/>
            <person name="Diekert G."/>
        </authorList>
    </citation>
    <scope>NUCLEOTIDE SEQUENCE [LARGE SCALE GENOMIC DNA]</scope>
    <source>
        <strain>DSM 13726</strain>
        <strain evidence="7">PCE-M2</strain>
    </source>
</reference>
<feature type="domain" description="4Fe-4S ferredoxin-type" evidence="5">
    <location>
        <begin position="4"/>
        <end position="35"/>
    </location>
</feature>
<name>A0A1D7TJ99_9BACT</name>
<proteinExistence type="predicted"/>